<evidence type="ECO:0000313" key="1">
    <source>
        <dbReference type="EMBL" id="GAH24682.1"/>
    </source>
</evidence>
<dbReference type="EMBL" id="BARU01000767">
    <property type="protein sequence ID" value="GAH24682.1"/>
    <property type="molecule type" value="Genomic_DNA"/>
</dbReference>
<sequence>MVDSADATDIEADERVVVTALYLSVFLQIAARLPYNSCLEYTR</sequence>
<protein>
    <submittedName>
        <fullName evidence="1">Uncharacterized protein</fullName>
    </submittedName>
</protein>
<gene>
    <name evidence="1" type="ORF">S03H2_02333</name>
</gene>
<comment type="caution">
    <text evidence="1">The sequence shown here is derived from an EMBL/GenBank/DDBJ whole genome shotgun (WGS) entry which is preliminary data.</text>
</comment>
<dbReference type="AlphaFoldDB" id="X1DWP1"/>
<accession>X1DWP1</accession>
<reference evidence="1" key="1">
    <citation type="journal article" date="2014" name="Front. Microbiol.">
        <title>High frequency of phylogenetically diverse reductive dehalogenase-homologous genes in deep subseafloor sedimentary metagenomes.</title>
        <authorList>
            <person name="Kawai M."/>
            <person name="Futagami T."/>
            <person name="Toyoda A."/>
            <person name="Takaki Y."/>
            <person name="Nishi S."/>
            <person name="Hori S."/>
            <person name="Arai W."/>
            <person name="Tsubouchi T."/>
            <person name="Morono Y."/>
            <person name="Uchiyama I."/>
            <person name="Ito T."/>
            <person name="Fujiyama A."/>
            <person name="Inagaki F."/>
            <person name="Takami H."/>
        </authorList>
    </citation>
    <scope>NUCLEOTIDE SEQUENCE</scope>
    <source>
        <strain evidence="1">Expedition CK06-06</strain>
    </source>
</reference>
<proteinExistence type="predicted"/>
<name>X1DWP1_9ZZZZ</name>
<organism evidence="1">
    <name type="scientific">marine sediment metagenome</name>
    <dbReference type="NCBI Taxonomy" id="412755"/>
    <lineage>
        <taxon>unclassified sequences</taxon>
        <taxon>metagenomes</taxon>
        <taxon>ecological metagenomes</taxon>
    </lineage>
</organism>